<evidence type="ECO:0000256" key="7">
    <source>
        <dbReference type="ARBA" id="ARBA00022840"/>
    </source>
</evidence>
<dbReference type="SUPFAM" id="SSF55785">
    <property type="entry name" value="PYP-like sensor domain (PAS domain)"/>
    <property type="match status" value="1"/>
</dbReference>
<dbReference type="RefSeq" id="WP_173764710.1">
    <property type="nucleotide sequence ID" value="NZ_CP048836.1"/>
</dbReference>
<dbReference type="FunFam" id="3.30.450.20:FF:000060">
    <property type="entry name" value="Sensor protein FixL"/>
    <property type="match status" value="1"/>
</dbReference>
<dbReference type="InterPro" id="IPR000160">
    <property type="entry name" value="GGDEF_dom"/>
</dbReference>
<dbReference type="InterPro" id="IPR000014">
    <property type="entry name" value="PAS"/>
</dbReference>
<dbReference type="GO" id="GO:0005886">
    <property type="term" value="C:plasma membrane"/>
    <property type="evidence" value="ECO:0007669"/>
    <property type="project" value="TreeGrafter"/>
</dbReference>
<dbReference type="KEGG" id="azq:G3580_07760"/>
<evidence type="ECO:0000256" key="8">
    <source>
        <dbReference type="ARBA" id="ARBA00022989"/>
    </source>
</evidence>
<reference evidence="17 18" key="1">
    <citation type="submission" date="2020-02" db="EMBL/GenBank/DDBJ databases">
        <title>Nitrogenibacter mangrovi gen. nov., sp. nov. isolated from mangrove sediment, a denitrifying betaproteobacterium.</title>
        <authorList>
            <person name="Liao H."/>
            <person name="Tian Y."/>
        </authorList>
    </citation>
    <scope>NUCLEOTIDE SEQUENCE [LARGE SCALE GENOMIC DNA]</scope>
    <source>
        <strain evidence="17 18">M9-3-2</strain>
    </source>
</reference>
<evidence type="ECO:0000256" key="5">
    <source>
        <dbReference type="ARBA" id="ARBA00022741"/>
    </source>
</evidence>
<protein>
    <recommendedName>
        <fullName evidence="12">Sensor protein FixL</fullName>
        <ecNumber evidence="2">2.7.7.65</ecNumber>
    </recommendedName>
</protein>
<dbReference type="PROSITE" id="PS50839">
    <property type="entry name" value="CHASE"/>
    <property type="match status" value="1"/>
</dbReference>
<keyword evidence="6" id="KW-0418">Kinase</keyword>
<dbReference type="GO" id="GO:0006355">
    <property type="term" value="P:regulation of DNA-templated transcription"/>
    <property type="evidence" value="ECO:0007669"/>
    <property type="project" value="InterPro"/>
</dbReference>
<feature type="transmembrane region" description="Helical" evidence="13">
    <location>
        <begin position="186"/>
        <end position="206"/>
    </location>
</feature>
<dbReference type="PANTHER" id="PTHR45138:SF9">
    <property type="entry name" value="DIGUANYLATE CYCLASE DGCM-RELATED"/>
    <property type="match status" value="1"/>
</dbReference>
<dbReference type="EC" id="2.7.7.65" evidence="2"/>
<dbReference type="InterPro" id="IPR050469">
    <property type="entry name" value="Diguanylate_Cyclase"/>
</dbReference>
<dbReference type="SUPFAM" id="SSF55781">
    <property type="entry name" value="GAF domain-like"/>
    <property type="match status" value="1"/>
</dbReference>
<evidence type="ECO:0000256" key="12">
    <source>
        <dbReference type="ARBA" id="ARBA00070616"/>
    </source>
</evidence>
<keyword evidence="5" id="KW-0547">Nucleotide-binding</keyword>
<dbReference type="CDD" id="cd00130">
    <property type="entry name" value="PAS"/>
    <property type="match status" value="1"/>
</dbReference>
<dbReference type="Proteomes" id="UP000501991">
    <property type="component" value="Chromosome"/>
</dbReference>
<dbReference type="Gene3D" id="3.30.450.40">
    <property type="match status" value="1"/>
</dbReference>
<evidence type="ECO:0000256" key="1">
    <source>
        <dbReference type="ARBA" id="ARBA00004370"/>
    </source>
</evidence>
<keyword evidence="4 13" id="KW-0812">Transmembrane</keyword>
<dbReference type="SUPFAM" id="SSF55073">
    <property type="entry name" value="Nucleotide cyclase"/>
    <property type="match status" value="1"/>
</dbReference>
<keyword evidence="7" id="KW-0067">ATP-binding</keyword>
<evidence type="ECO:0000256" key="13">
    <source>
        <dbReference type="SAM" id="Phobius"/>
    </source>
</evidence>
<comment type="catalytic activity">
    <reaction evidence="10">
        <text>2 GTP = 3',3'-c-di-GMP + 2 diphosphate</text>
        <dbReference type="Rhea" id="RHEA:24898"/>
        <dbReference type="ChEBI" id="CHEBI:33019"/>
        <dbReference type="ChEBI" id="CHEBI:37565"/>
        <dbReference type="ChEBI" id="CHEBI:58805"/>
        <dbReference type="EC" id="2.7.7.65"/>
    </reaction>
</comment>
<accession>A0A6C1B1V8</accession>
<feature type="transmembrane region" description="Helical" evidence="13">
    <location>
        <begin position="114"/>
        <end position="131"/>
    </location>
</feature>
<evidence type="ECO:0000256" key="3">
    <source>
        <dbReference type="ARBA" id="ARBA00022679"/>
    </source>
</evidence>
<dbReference type="InterPro" id="IPR006189">
    <property type="entry name" value="CHASE_dom"/>
</dbReference>
<dbReference type="GO" id="GO:0005524">
    <property type="term" value="F:ATP binding"/>
    <property type="evidence" value="ECO:0007669"/>
    <property type="project" value="UniProtKB-KW"/>
</dbReference>
<dbReference type="GO" id="GO:0043709">
    <property type="term" value="P:cell adhesion involved in single-species biofilm formation"/>
    <property type="evidence" value="ECO:0007669"/>
    <property type="project" value="TreeGrafter"/>
</dbReference>
<dbReference type="Gene3D" id="3.30.70.270">
    <property type="match status" value="1"/>
</dbReference>
<dbReference type="InterPro" id="IPR043128">
    <property type="entry name" value="Rev_trsase/Diguanyl_cyclase"/>
</dbReference>
<keyword evidence="8 13" id="KW-1133">Transmembrane helix</keyword>
<dbReference type="InterPro" id="IPR035965">
    <property type="entry name" value="PAS-like_dom_sf"/>
</dbReference>
<dbReference type="InterPro" id="IPR029787">
    <property type="entry name" value="Nucleotide_cyclase"/>
</dbReference>
<feature type="domain" description="PAS" evidence="14">
    <location>
        <begin position="538"/>
        <end position="591"/>
    </location>
</feature>
<evidence type="ECO:0000256" key="2">
    <source>
        <dbReference type="ARBA" id="ARBA00012528"/>
    </source>
</evidence>
<dbReference type="CDD" id="cd01949">
    <property type="entry name" value="GGDEF"/>
    <property type="match status" value="1"/>
</dbReference>
<feature type="domain" description="CHASE" evidence="15">
    <location>
        <begin position="248"/>
        <end position="466"/>
    </location>
</feature>
<evidence type="ECO:0000259" key="14">
    <source>
        <dbReference type="PROSITE" id="PS50112"/>
    </source>
</evidence>
<proteinExistence type="predicted"/>
<dbReference type="SMART" id="SM00091">
    <property type="entry name" value="PAS"/>
    <property type="match status" value="1"/>
</dbReference>
<keyword evidence="3" id="KW-0808">Transferase</keyword>
<feature type="domain" description="GGDEF" evidence="16">
    <location>
        <begin position="873"/>
        <end position="1007"/>
    </location>
</feature>
<keyword evidence="18" id="KW-1185">Reference proteome</keyword>
<evidence type="ECO:0000313" key="18">
    <source>
        <dbReference type="Proteomes" id="UP000501991"/>
    </source>
</evidence>
<dbReference type="InterPro" id="IPR029016">
    <property type="entry name" value="GAF-like_dom_sf"/>
</dbReference>
<feature type="transmembrane region" description="Helical" evidence="13">
    <location>
        <begin position="81"/>
        <end position="102"/>
    </location>
</feature>
<evidence type="ECO:0000256" key="4">
    <source>
        <dbReference type="ARBA" id="ARBA00022692"/>
    </source>
</evidence>
<dbReference type="Pfam" id="PF00990">
    <property type="entry name" value="GGDEF"/>
    <property type="match status" value="1"/>
</dbReference>
<dbReference type="PROSITE" id="PS50112">
    <property type="entry name" value="PAS"/>
    <property type="match status" value="1"/>
</dbReference>
<dbReference type="SMART" id="SM00267">
    <property type="entry name" value="GGDEF"/>
    <property type="match status" value="1"/>
</dbReference>
<gene>
    <name evidence="17" type="ORF">G3580_07760</name>
</gene>
<keyword evidence="9 13" id="KW-0472">Membrane</keyword>
<comment type="function">
    <text evidence="11">Putative oxygen sensor; modulates the activity of FixJ, a transcriptional activator of nitrogen fixation fixK gene. FixL probably acts as a kinase that phosphorylates FixJ.</text>
</comment>
<evidence type="ECO:0000259" key="15">
    <source>
        <dbReference type="PROSITE" id="PS50839"/>
    </source>
</evidence>
<comment type="subcellular location">
    <subcellularLocation>
        <location evidence="1">Membrane</location>
    </subcellularLocation>
</comment>
<evidence type="ECO:0000259" key="16">
    <source>
        <dbReference type="PROSITE" id="PS50887"/>
    </source>
</evidence>
<dbReference type="PANTHER" id="PTHR45138">
    <property type="entry name" value="REGULATORY COMPONENTS OF SENSORY TRANSDUCTION SYSTEM"/>
    <property type="match status" value="1"/>
</dbReference>
<dbReference type="GO" id="GO:0016301">
    <property type="term" value="F:kinase activity"/>
    <property type="evidence" value="ECO:0007669"/>
    <property type="project" value="UniProtKB-KW"/>
</dbReference>
<dbReference type="InterPro" id="IPR042240">
    <property type="entry name" value="CHASE_sf"/>
</dbReference>
<evidence type="ECO:0000256" key="11">
    <source>
        <dbReference type="ARBA" id="ARBA00059827"/>
    </source>
</evidence>
<dbReference type="Pfam" id="PF03924">
    <property type="entry name" value="CHASE"/>
    <property type="match status" value="1"/>
</dbReference>
<name>A0A6C1B1V8_9RHOO</name>
<dbReference type="NCBIfam" id="TIGR00229">
    <property type="entry name" value="sensory_box"/>
    <property type="match status" value="1"/>
</dbReference>
<dbReference type="Gene3D" id="3.30.450.350">
    <property type="entry name" value="CHASE domain"/>
    <property type="match status" value="1"/>
</dbReference>
<evidence type="ECO:0000256" key="9">
    <source>
        <dbReference type="ARBA" id="ARBA00023136"/>
    </source>
</evidence>
<dbReference type="EMBL" id="CP048836">
    <property type="protein sequence ID" value="QID17547.1"/>
    <property type="molecule type" value="Genomic_DNA"/>
</dbReference>
<dbReference type="Pfam" id="PF00989">
    <property type="entry name" value="PAS"/>
    <property type="match status" value="1"/>
</dbReference>
<evidence type="ECO:0000313" key="17">
    <source>
        <dbReference type="EMBL" id="QID17547.1"/>
    </source>
</evidence>
<dbReference type="GO" id="GO:0052621">
    <property type="term" value="F:diguanylate cyclase activity"/>
    <property type="evidence" value="ECO:0007669"/>
    <property type="project" value="UniProtKB-EC"/>
</dbReference>
<dbReference type="NCBIfam" id="TIGR00254">
    <property type="entry name" value="GGDEF"/>
    <property type="match status" value="1"/>
</dbReference>
<evidence type="ECO:0000256" key="6">
    <source>
        <dbReference type="ARBA" id="ARBA00022777"/>
    </source>
</evidence>
<organism evidence="17 18">
    <name type="scientific">Nitrogeniibacter mangrovi</name>
    <dbReference type="NCBI Taxonomy" id="2016596"/>
    <lineage>
        <taxon>Bacteria</taxon>
        <taxon>Pseudomonadati</taxon>
        <taxon>Pseudomonadota</taxon>
        <taxon>Betaproteobacteria</taxon>
        <taxon>Rhodocyclales</taxon>
        <taxon>Zoogloeaceae</taxon>
        <taxon>Nitrogeniibacter</taxon>
    </lineage>
</organism>
<sequence>MSTLLAIAIIQLLAGTVAYAFAGPVPGEVSFMPAVAVALYACLRYGHAAVPGAFLAALVPALLWDRGFDALPPASWWVAEGGLAVVAALQAAAGAWLVRRYVSGWQTLMRPLDGIRLLAAAVCLGTLPWALTRTGLRVLWPEAGVSETGVFFAAWLAQMIGMAAILPIAFVLGFRATALWRSRVTTLALPAMAIVVLVLGAHQFALQVEANQNEDRFSKAAGAIAMGLNRAIQEHLGTAVSTRRFVEAAAPMTRAAFDHFALPLLPTREGLRAIAWAPRVAGDERAAFERAARAAGEAGFAMRDWNGHGALRPAASRAFHFPLRYVVPRVGADELLGFDLASEPIRRSALEQVLRTGQPVVSEPVRLVGAAGAIGVLAFAPVHGRHAASDGHGEGITGVVVSKIGVGNLIAAVLAQTASEGLAVRLEDATGGEPTPVLYASSPHAGAGAMSRTVDLRVENRRWQLTVTALPGFVAVGSRVVMWLVMVGTFVLVVLMDGYLLTVSGQRAAVQMEVEERTAQLRVEVARREAAAISLRHSESRMRGVFDTVIDGLIIIDDKGIIDAFNPAAERIFGWRADEVIGRNVRVLMPEPYHGQHDGYLADYHRTGRRKIIGIGRTVEGKRKDGSVFPLDLAVTPFHLDAGVMFVGVTRDASDRVASAAQIKTFNAQLRDMVVALEQRDRALTELTRVNEELMACNDRQEAAGVIRRGMQALFPGSSGMLAVSGGASSPEHLHALVQWGGADPLDAGFGRHDCRALQQGRVHRVGRDGSPLRCPHVDETFGDYVCLPLVAQGQVQGLITIDQPAMDEAEAEERRRLLDTVGESIKLSLSNLALRDMLREQVVRDPLTRLYNRRYLEEALEREVARARREGGSMGCAVIDLDHFKAVNDSHGHDVGDSVLRALADLLKGWFRSSDIVCRFGGEEFVVIFPSPDPAATRERLEALQQAFFRCRFNSGAASFSGQTFSVGLAVVAGEALAAEPLLKAADEALYEAKAAGRNRVVLKDPTRDDPAVGA</sequence>
<dbReference type="AlphaFoldDB" id="A0A6C1B1V8"/>
<dbReference type="FunFam" id="3.30.70.270:FF:000001">
    <property type="entry name" value="Diguanylate cyclase domain protein"/>
    <property type="match status" value="1"/>
</dbReference>
<dbReference type="InterPro" id="IPR013767">
    <property type="entry name" value="PAS_fold"/>
</dbReference>
<evidence type="ECO:0000256" key="10">
    <source>
        <dbReference type="ARBA" id="ARBA00034247"/>
    </source>
</evidence>
<feature type="transmembrane region" description="Helical" evidence="13">
    <location>
        <begin position="151"/>
        <end position="174"/>
    </location>
</feature>
<dbReference type="GO" id="GO:0007165">
    <property type="term" value="P:signal transduction"/>
    <property type="evidence" value="ECO:0007669"/>
    <property type="project" value="UniProtKB-ARBA"/>
</dbReference>
<dbReference type="Gene3D" id="3.30.450.20">
    <property type="entry name" value="PAS domain"/>
    <property type="match status" value="1"/>
</dbReference>
<dbReference type="PROSITE" id="PS50887">
    <property type="entry name" value="GGDEF"/>
    <property type="match status" value="1"/>
</dbReference>
<dbReference type="SMART" id="SM01079">
    <property type="entry name" value="CHASE"/>
    <property type="match status" value="1"/>
</dbReference>
<dbReference type="GO" id="GO:1902201">
    <property type="term" value="P:negative regulation of bacterial-type flagellum-dependent cell motility"/>
    <property type="evidence" value="ECO:0007669"/>
    <property type="project" value="TreeGrafter"/>
</dbReference>